<dbReference type="InterPro" id="IPR032710">
    <property type="entry name" value="NTF2-like_dom_sf"/>
</dbReference>
<dbReference type="Pfam" id="PF13474">
    <property type="entry name" value="SnoaL_3"/>
    <property type="match status" value="1"/>
</dbReference>
<feature type="chain" id="PRO_5019803190" evidence="1">
    <location>
        <begin position="22"/>
        <end position="147"/>
    </location>
</feature>
<organism evidence="3 4">
    <name type="scientific">Maricaulis maris</name>
    <dbReference type="NCBI Taxonomy" id="74318"/>
    <lineage>
        <taxon>Bacteria</taxon>
        <taxon>Pseudomonadati</taxon>
        <taxon>Pseudomonadota</taxon>
        <taxon>Alphaproteobacteria</taxon>
        <taxon>Maricaulales</taxon>
        <taxon>Maricaulaceae</taxon>
        <taxon>Maricaulis</taxon>
    </lineage>
</organism>
<reference evidence="3 4" key="1">
    <citation type="submission" date="2018-10" db="EMBL/GenBank/DDBJ databases">
        <title>Genomic Encyclopedia of Type Strains, Phase IV (KMG-IV): sequencing the most valuable type-strain genomes for metagenomic binning, comparative biology and taxonomic classification.</title>
        <authorList>
            <person name="Goeker M."/>
        </authorList>
    </citation>
    <scope>NUCLEOTIDE SEQUENCE [LARGE SCALE GENOMIC DNA]</scope>
    <source>
        <strain evidence="3 4">DSM 4734</strain>
    </source>
</reference>
<evidence type="ECO:0000313" key="3">
    <source>
        <dbReference type="EMBL" id="RKQ95941.1"/>
    </source>
</evidence>
<dbReference type="Proteomes" id="UP000273675">
    <property type="component" value="Unassembled WGS sequence"/>
</dbReference>
<protein>
    <submittedName>
        <fullName evidence="3">SnoaL-like protein</fullName>
    </submittedName>
</protein>
<dbReference type="Gene3D" id="3.10.450.50">
    <property type="match status" value="1"/>
</dbReference>
<sequence length="147" mass="16475">MHRTLALTMVLATSLSTPALANEVDEIEQVLENYSGALSDEDVAAAERWVMAEGEDFTIFEGSGSDIGWAVYRDHHLVPEFAAEHVTFHVYDWSGYSVQVDQEMAFATFDIRMEYEVRGEARERDAHGTAILVRTGDGWKLAHLHTS</sequence>
<accession>A0A495D401</accession>
<dbReference type="AlphaFoldDB" id="A0A495D401"/>
<feature type="domain" description="SnoaL-like" evidence="2">
    <location>
        <begin position="27"/>
        <end position="147"/>
    </location>
</feature>
<keyword evidence="1" id="KW-0732">Signal</keyword>
<gene>
    <name evidence="3" type="ORF">C7435_2186</name>
</gene>
<proteinExistence type="predicted"/>
<dbReference type="EMBL" id="RBIM01000005">
    <property type="protein sequence ID" value="RKQ95941.1"/>
    <property type="molecule type" value="Genomic_DNA"/>
</dbReference>
<dbReference type="SUPFAM" id="SSF54427">
    <property type="entry name" value="NTF2-like"/>
    <property type="match status" value="1"/>
</dbReference>
<comment type="caution">
    <text evidence="3">The sequence shown here is derived from an EMBL/GenBank/DDBJ whole genome shotgun (WGS) entry which is preliminary data.</text>
</comment>
<evidence type="ECO:0000256" key="1">
    <source>
        <dbReference type="SAM" id="SignalP"/>
    </source>
</evidence>
<evidence type="ECO:0000259" key="2">
    <source>
        <dbReference type="Pfam" id="PF13474"/>
    </source>
</evidence>
<feature type="signal peptide" evidence="1">
    <location>
        <begin position="1"/>
        <end position="21"/>
    </location>
</feature>
<name>A0A495D401_9PROT</name>
<dbReference type="RefSeq" id="WP_170150441.1">
    <property type="nucleotide sequence ID" value="NZ_JBLXGO010000002.1"/>
</dbReference>
<evidence type="ECO:0000313" key="4">
    <source>
        <dbReference type="Proteomes" id="UP000273675"/>
    </source>
</evidence>
<dbReference type="InterPro" id="IPR037401">
    <property type="entry name" value="SnoaL-like"/>
</dbReference>